<feature type="transmembrane region" description="Helical" evidence="9">
    <location>
        <begin position="308"/>
        <end position="324"/>
    </location>
</feature>
<reference evidence="12" key="4">
    <citation type="submission" date="2025-08" db="UniProtKB">
        <authorList>
            <consortium name="RefSeq"/>
        </authorList>
    </citation>
    <scope>IDENTIFICATION</scope>
</reference>
<feature type="transmembrane region" description="Helical" evidence="9">
    <location>
        <begin position="395"/>
        <end position="416"/>
    </location>
</feature>
<dbReference type="EC" id="2.4.-.-" evidence="12"/>
<feature type="transmembrane region" description="Helical" evidence="9">
    <location>
        <begin position="423"/>
        <end position="443"/>
    </location>
</feature>
<proteinExistence type="predicted"/>
<name>A0A8B6XAA7_9BURK</name>
<dbReference type="Proteomes" id="UP000675920">
    <property type="component" value="Unplaced"/>
</dbReference>
<evidence type="ECO:0000313" key="11">
    <source>
        <dbReference type="Proteomes" id="UP000675920"/>
    </source>
</evidence>
<feature type="transmembrane region" description="Helical" evidence="9">
    <location>
        <begin position="354"/>
        <end position="375"/>
    </location>
</feature>
<dbReference type="GO" id="GO:0005886">
    <property type="term" value="C:plasma membrane"/>
    <property type="evidence" value="ECO:0007669"/>
    <property type="project" value="UniProtKB-SubCell"/>
</dbReference>
<keyword evidence="11" id="KW-1185">Reference proteome</keyword>
<evidence type="ECO:0000256" key="3">
    <source>
        <dbReference type="ARBA" id="ARBA00022676"/>
    </source>
</evidence>
<feature type="region of interest" description="Disordered" evidence="8">
    <location>
        <begin position="529"/>
        <end position="583"/>
    </location>
</feature>
<feature type="transmembrane region" description="Helical" evidence="9">
    <location>
        <begin position="274"/>
        <end position="296"/>
    </location>
</feature>
<accession>A0A8B6XAA7</accession>
<keyword evidence="6 9" id="KW-1133">Transmembrane helix</keyword>
<evidence type="ECO:0000256" key="9">
    <source>
        <dbReference type="SAM" id="Phobius"/>
    </source>
</evidence>
<dbReference type="AlphaFoldDB" id="A0A8B6XAA7"/>
<organism evidence="11 12">
    <name type="scientific">Derxia gummosa DSM 723</name>
    <dbReference type="NCBI Taxonomy" id="1121388"/>
    <lineage>
        <taxon>Bacteria</taxon>
        <taxon>Pseudomonadati</taxon>
        <taxon>Pseudomonadota</taxon>
        <taxon>Betaproteobacteria</taxon>
        <taxon>Burkholderiales</taxon>
        <taxon>Alcaligenaceae</taxon>
        <taxon>Derxia</taxon>
    </lineage>
</organism>
<dbReference type="GO" id="GO:0009103">
    <property type="term" value="P:lipopolysaccharide biosynthetic process"/>
    <property type="evidence" value="ECO:0007669"/>
    <property type="project" value="UniProtKB-ARBA"/>
</dbReference>
<dbReference type="PANTHER" id="PTHR33908">
    <property type="entry name" value="MANNOSYLTRANSFERASE YKCB-RELATED"/>
    <property type="match status" value="1"/>
</dbReference>
<comment type="subcellular location">
    <subcellularLocation>
        <location evidence="1">Cell membrane</location>
        <topology evidence="1">Multi-pass membrane protein</topology>
    </subcellularLocation>
</comment>
<evidence type="ECO:0000259" key="10">
    <source>
        <dbReference type="Pfam" id="PF13231"/>
    </source>
</evidence>
<feature type="compositionally biased region" description="Low complexity" evidence="8">
    <location>
        <begin position="531"/>
        <end position="552"/>
    </location>
</feature>
<keyword evidence="7 9" id="KW-0472">Membrane</keyword>
<feature type="domain" description="Glycosyltransferase RgtA/B/C/D-like" evidence="10">
    <location>
        <begin position="78"/>
        <end position="238"/>
    </location>
</feature>
<evidence type="ECO:0000256" key="1">
    <source>
        <dbReference type="ARBA" id="ARBA00004651"/>
    </source>
</evidence>
<feature type="compositionally biased region" description="Low complexity" evidence="8">
    <location>
        <begin position="560"/>
        <end position="583"/>
    </location>
</feature>
<feature type="transmembrane region" description="Helical" evidence="9">
    <location>
        <begin position="21"/>
        <end position="39"/>
    </location>
</feature>
<dbReference type="GO" id="GO:0016763">
    <property type="term" value="F:pentosyltransferase activity"/>
    <property type="evidence" value="ECO:0007669"/>
    <property type="project" value="TreeGrafter"/>
</dbReference>
<evidence type="ECO:0000313" key="12">
    <source>
        <dbReference type="RefSeq" id="WP_051378881.1"/>
    </source>
</evidence>
<dbReference type="Pfam" id="PF13231">
    <property type="entry name" value="PMT_2"/>
    <property type="match status" value="1"/>
</dbReference>
<dbReference type="GO" id="GO:0010041">
    <property type="term" value="P:response to iron(III) ion"/>
    <property type="evidence" value="ECO:0007669"/>
    <property type="project" value="TreeGrafter"/>
</dbReference>
<reference evidence="12" key="1">
    <citation type="journal article" date="2003" name="J. Mol. Biol.">
        <title>An evolving hierarchical family classification for glycosyltransferases.</title>
        <authorList>
            <person name="Coutinho P.M."/>
            <person name="Deleury E."/>
            <person name="Davies G.J."/>
            <person name="Henrissat B."/>
        </authorList>
    </citation>
    <scope>NUCLEOTIDE SEQUENCE</scope>
</reference>
<protein>
    <submittedName>
        <fullName evidence="12">ArnT family glycosyltransferase</fullName>
        <ecNumber evidence="12">2.4.-.-</ecNumber>
    </submittedName>
</protein>
<evidence type="ECO:0000256" key="4">
    <source>
        <dbReference type="ARBA" id="ARBA00022679"/>
    </source>
</evidence>
<feature type="transmembrane region" description="Helical" evidence="9">
    <location>
        <begin position="222"/>
        <end position="240"/>
    </location>
</feature>
<dbReference type="InterPro" id="IPR038731">
    <property type="entry name" value="RgtA/B/C-like"/>
</dbReference>
<keyword evidence="3" id="KW-0328">Glycosyltransferase</keyword>
<dbReference type="RefSeq" id="WP_051378881.1">
    <property type="nucleotide sequence ID" value="NZ_AXWS01000015.1"/>
</dbReference>
<dbReference type="InterPro" id="IPR050297">
    <property type="entry name" value="LipidA_mod_glycosyltrf_83"/>
</dbReference>
<reference evidence="12" key="3">
    <citation type="journal article" date="2016" name="Science">
        <title>Structures of aminoarabinose transferase ArnT suggest a molecular basis for lipid A glycosylation.</title>
        <authorList>
            <person name="Petrou V.I."/>
            <person name="Herrera C.M."/>
            <person name="Schultz K.M."/>
            <person name="Clarke O.B."/>
            <person name="Vendome J."/>
            <person name="Tomasek D."/>
            <person name="Banerjee S."/>
            <person name="Rajashankar K.R."/>
            <person name="Belcher Dufrisne M."/>
            <person name="Kloss B."/>
            <person name="Kloppmann E."/>
            <person name="Rost B."/>
            <person name="Klug C.S."/>
            <person name="Trent M.S."/>
            <person name="Shapiro L."/>
            <person name="Mancia F."/>
        </authorList>
    </citation>
    <scope>NUCLEOTIDE SEQUENCE</scope>
</reference>
<sequence>MSAIFSTDNGRHGLGASLPRRMPVFVGLLIFAIAGFWLGSSQQPLFDLDEGAFSEATLEMLRSGNFLTTTLDGAPRYDKPMLSYWLQALSVSVFGVNEFAFRLPSMIAATIWMWITFGFVRERENEPEKAWLAAASLALGLIPALIGHAATADAILNLLLAAAGLDLWRHLESGRRAPLLRAALWIGLGVLCKGPVAIVVPGLTGLIWALWERRLFIFLRSAFDWAAWLIVLAVVLPWGVACWLSDGGDFIRHFLFDHNVNRYSRTMEGHGGHLWYYVATLPLIVAPFSALLPGAFRRASTGDSLDRYCVAWFVPVFLIFSTSSTQLPHYLLYGCTPLFVLFGRQALRLPGRLALMLPGWIVLGVIASVPLWLPTVLANTHRPWDAALLAGALEAVGPGYIAVSVAALVAGFAAWICAPLTSLVVLGIAMQVAVWFALVPAIANGQQEPTRAAGLHARAAGATVVSYGTKLPTFSVYRGAATPPRTPEPGEWAFLKIDQMASLQTELGPNAVLVEEFRQGGVLLVRREADSAPTAAPSATPATPRADSATPRATPPAPGDAPADAGAGADAPATPQPADRPAQ</sequence>
<dbReference type="PANTHER" id="PTHR33908:SF3">
    <property type="entry name" value="UNDECAPRENYL PHOSPHATE-ALPHA-4-AMINO-4-DEOXY-L-ARABINOSE ARABINOSYL TRANSFERASE"/>
    <property type="match status" value="1"/>
</dbReference>
<evidence type="ECO:0000256" key="7">
    <source>
        <dbReference type="ARBA" id="ARBA00023136"/>
    </source>
</evidence>
<keyword evidence="5 9" id="KW-0812">Transmembrane</keyword>
<feature type="transmembrane region" description="Helical" evidence="9">
    <location>
        <begin position="182"/>
        <end position="210"/>
    </location>
</feature>
<dbReference type="OrthoDB" id="9775035at2"/>
<evidence type="ECO:0000256" key="5">
    <source>
        <dbReference type="ARBA" id="ARBA00022692"/>
    </source>
</evidence>
<evidence type="ECO:0000256" key="8">
    <source>
        <dbReference type="SAM" id="MobiDB-lite"/>
    </source>
</evidence>
<feature type="transmembrane region" description="Helical" evidence="9">
    <location>
        <begin position="99"/>
        <end position="120"/>
    </location>
</feature>
<evidence type="ECO:0000256" key="2">
    <source>
        <dbReference type="ARBA" id="ARBA00022475"/>
    </source>
</evidence>
<keyword evidence="2" id="KW-1003">Cell membrane</keyword>
<reference evidence="12" key="2">
    <citation type="journal article" date="2006" name="Glycobiology">
        <title>Structures and mechanisms of glycosyltransferases.</title>
        <authorList>
            <person name="Breton C."/>
            <person name="Snajdrova L."/>
            <person name="Jeanneau C."/>
            <person name="Koca J."/>
            <person name="Imberty A."/>
        </authorList>
    </citation>
    <scope>NUCLEOTIDE SEQUENCE</scope>
</reference>
<keyword evidence="4" id="KW-0808">Transferase</keyword>
<evidence type="ECO:0000256" key="6">
    <source>
        <dbReference type="ARBA" id="ARBA00022989"/>
    </source>
</evidence>